<keyword evidence="2" id="KW-1185">Reference proteome</keyword>
<organism evidence="1 2">
    <name type="scientific">Metapseudomonas lalkuanensis</name>
    <dbReference type="NCBI Taxonomy" id="2604832"/>
    <lineage>
        <taxon>Bacteria</taxon>
        <taxon>Pseudomonadati</taxon>
        <taxon>Pseudomonadota</taxon>
        <taxon>Gammaproteobacteria</taxon>
        <taxon>Pseudomonadales</taxon>
        <taxon>Pseudomonadaceae</taxon>
        <taxon>Metapseudomonas</taxon>
    </lineage>
</organism>
<dbReference type="RefSeq" id="WP_151138317.1">
    <property type="nucleotide sequence ID" value="NZ_CP043311.1"/>
</dbReference>
<dbReference type="KEGG" id="plal:FXN65_26970"/>
<dbReference type="Proteomes" id="UP000327179">
    <property type="component" value="Chromosome"/>
</dbReference>
<protein>
    <submittedName>
        <fullName evidence="1">DUF1289 domain-containing protein</fullName>
    </submittedName>
</protein>
<dbReference type="Pfam" id="PF06945">
    <property type="entry name" value="DUF1289"/>
    <property type="match status" value="1"/>
</dbReference>
<accession>A0A5J6QSX3</accession>
<dbReference type="AlphaFoldDB" id="A0A5J6QSX3"/>
<dbReference type="InterPro" id="IPR010710">
    <property type="entry name" value="DUF1289"/>
</dbReference>
<dbReference type="PANTHER" id="PTHR35175">
    <property type="entry name" value="DUF1289 DOMAIN-CONTAINING PROTEIN"/>
    <property type="match status" value="1"/>
</dbReference>
<reference evidence="1 2" key="1">
    <citation type="submission" date="2019-08" db="EMBL/GenBank/DDBJ databases">
        <title>Whole-genome Sequencing of e-waste polymer degrading bacterium Pseudomonas sp. strain PE08.</title>
        <authorList>
            <person name="Kirdat K."/>
            <person name="Debbarma P."/>
            <person name="Narawade N."/>
            <person name="Suyal D."/>
            <person name="Thorat V."/>
            <person name="Shouche Y."/>
            <person name="Goel R."/>
            <person name="Yadav A."/>
        </authorList>
    </citation>
    <scope>NUCLEOTIDE SEQUENCE [LARGE SCALE GENOMIC DNA]</scope>
    <source>
        <strain evidence="1 2">PE08</strain>
    </source>
</reference>
<proteinExistence type="predicted"/>
<gene>
    <name evidence="1" type="ORF">FXN65_26970</name>
</gene>
<dbReference type="PANTHER" id="PTHR35175:SF2">
    <property type="entry name" value="DUF1289 DOMAIN-CONTAINING PROTEIN"/>
    <property type="match status" value="1"/>
</dbReference>
<evidence type="ECO:0000313" key="2">
    <source>
        <dbReference type="Proteomes" id="UP000327179"/>
    </source>
</evidence>
<name>A0A5J6QSX3_9GAMM</name>
<sequence length="67" mass="7327">MSSTNSDGAPPARYPSPCIRRCCLDDTDVCVGCGRTLAEICEWNAASDQRRREICASAQQRRRPAPG</sequence>
<dbReference type="EMBL" id="CP043311">
    <property type="protein sequence ID" value="QEY65524.1"/>
    <property type="molecule type" value="Genomic_DNA"/>
</dbReference>
<evidence type="ECO:0000313" key="1">
    <source>
        <dbReference type="EMBL" id="QEY65524.1"/>
    </source>
</evidence>